<evidence type="ECO:0000256" key="2">
    <source>
        <dbReference type="ARBA" id="ARBA00022679"/>
    </source>
</evidence>
<dbReference type="AlphaFoldDB" id="A0A3M7Q7S0"/>
<dbReference type="InterPro" id="IPR011053">
    <property type="entry name" value="Single_hybrid_motif"/>
</dbReference>
<feature type="compositionally biased region" description="Low complexity" evidence="7">
    <location>
        <begin position="193"/>
        <end position="202"/>
    </location>
</feature>
<dbReference type="PROSITE" id="PS00189">
    <property type="entry name" value="LIPOYL"/>
    <property type="match status" value="1"/>
</dbReference>
<dbReference type="PROSITE" id="PS50968">
    <property type="entry name" value="BIOTINYL_LIPOYL"/>
    <property type="match status" value="1"/>
</dbReference>
<dbReference type="Proteomes" id="UP000276133">
    <property type="component" value="Unassembled WGS sequence"/>
</dbReference>
<comment type="similarity">
    <text evidence="1 6">Belongs to the 2-oxoacid dehydrogenase family.</text>
</comment>
<dbReference type="Gene3D" id="4.10.320.10">
    <property type="entry name" value="E3-binding domain"/>
    <property type="match status" value="1"/>
</dbReference>
<dbReference type="InterPro" id="IPR023213">
    <property type="entry name" value="CAT-like_dom_sf"/>
</dbReference>
<comment type="subcellular location">
    <subcellularLocation>
        <location evidence="6">Mitochondrion</location>
    </subcellularLocation>
</comment>
<keyword evidence="2 6" id="KW-0808">Transferase</keyword>
<feature type="region of interest" description="Disordered" evidence="7">
    <location>
        <begin position="154"/>
        <end position="204"/>
    </location>
</feature>
<dbReference type="InterPro" id="IPR003016">
    <property type="entry name" value="2-oxoA_DH_lipoyl-BS"/>
</dbReference>
<dbReference type="Gene3D" id="2.40.50.100">
    <property type="match status" value="1"/>
</dbReference>
<keyword evidence="4" id="KW-0809">Transit peptide</keyword>
<name>A0A3M7Q7S0_BRAPC</name>
<feature type="domain" description="Lipoyl-binding" evidence="8">
    <location>
        <begin position="64"/>
        <end position="140"/>
    </location>
</feature>
<comment type="caution">
    <text evidence="10">The sequence shown here is derived from an EMBL/GenBank/DDBJ whole genome shotgun (WGS) entry which is preliminary data.</text>
</comment>
<accession>A0A3M7Q7S0</accession>
<comment type="function">
    <text evidence="6">The pyruvate dehydrogenase complex catalyzes the overall conversion of pyruvate to acetyl-CoA and CO(2).</text>
</comment>
<dbReference type="CDD" id="cd06849">
    <property type="entry name" value="lipoyl_domain"/>
    <property type="match status" value="1"/>
</dbReference>
<evidence type="ECO:0000256" key="5">
    <source>
        <dbReference type="ARBA" id="ARBA00023315"/>
    </source>
</evidence>
<evidence type="ECO:0000259" key="8">
    <source>
        <dbReference type="PROSITE" id="PS50968"/>
    </source>
</evidence>
<evidence type="ECO:0000256" key="7">
    <source>
        <dbReference type="SAM" id="MobiDB-lite"/>
    </source>
</evidence>
<evidence type="ECO:0000313" key="10">
    <source>
        <dbReference type="EMBL" id="RNA07234.1"/>
    </source>
</evidence>
<dbReference type="Gene3D" id="3.30.559.10">
    <property type="entry name" value="Chloramphenicol acetyltransferase-like domain"/>
    <property type="match status" value="1"/>
</dbReference>
<organism evidence="10 11">
    <name type="scientific">Brachionus plicatilis</name>
    <name type="common">Marine rotifer</name>
    <name type="synonym">Brachionus muelleri</name>
    <dbReference type="NCBI Taxonomy" id="10195"/>
    <lineage>
        <taxon>Eukaryota</taxon>
        <taxon>Metazoa</taxon>
        <taxon>Spiralia</taxon>
        <taxon>Gnathifera</taxon>
        <taxon>Rotifera</taxon>
        <taxon>Eurotatoria</taxon>
        <taxon>Monogononta</taxon>
        <taxon>Pseudotrocha</taxon>
        <taxon>Ploima</taxon>
        <taxon>Brachionidae</taxon>
        <taxon>Brachionus</taxon>
    </lineage>
</organism>
<dbReference type="FunFam" id="2.40.50.100:FF:000010">
    <property type="entry name" value="Acetyltransferase component of pyruvate dehydrogenase complex"/>
    <property type="match status" value="1"/>
</dbReference>
<dbReference type="GO" id="GO:0045254">
    <property type="term" value="C:pyruvate dehydrogenase complex"/>
    <property type="evidence" value="ECO:0007669"/>
    <property type="project" value="UniProtKB-UniRule"/>
</dbReference>
<keyword evidence="5 6" id="KW-0012">Acyltransferase</keyword>
<dbReference type="InterPro" id="IPR004167">
    <property type="entry name" value="PSBD"/>
</dbReference>
<feature type="compositionally biased region" description="Pro residues" evidence="7">
    <location>
        <begin position="183"/>
        <end position="192"/>
    </location>
</feature>
<dbReference type="FunFam" id="3.30.559.10:FF:000003">
    <property type="entry name" value="Acetyltransferase component of pyruvate dehydrogenase complex"/>
    <property type="match status" value="1"/>
</dbReference>
<evidence type="ECO:0000256" key="3">
    <source>
        <dbReference type="ARBA" id="ARBA00022823"/>
    </source>
</evidence>
<evidence type="ECO:0000313" key="11">
    <source>
        <dbReference type="Proteomes" id="UP000276133"/>
    </source>
</evidence>
<dbReference type="PANTHER" id="PTHR23151">
    <property type="entry name" value="DIHYDROLIPOAMIDE ACETYL/SUCCINYL-TRANSFERASE-RELATED"/>
    <property type="match status" value="1"/>
</dbReference>
<dbReference type="InterPro" id="IPR006257">
    <property type="entry name" value="LAT1"/>
</dbReference>
<evidence type="ECO:0000256" key="4">
    <source>
        <dbReference type="ARBA" id="ARBA00022946"/>
    </source>
</evidence>
<dbReference type="Pfam" id="PF00198">
    <property type="entry name" value="2-oxoacid_dh"/>
    <property type="match status" value="1"/>
</dbReference>
<dbReference type="EMBL" id="REGN01007114">
    <property type="protein sequence ID" value="RNA07234.1"/>
    <property type="molecule type" value="Genomic_DNA"/>
</dbReference>
<comment type="catalytic activity">
    <reaction evidence="6">
        <text>N(6)-[(R)-dihydrolipoyl]-L-lysyl-[protein] + acetyl-CoA = N(6)-[(R)-S(8)-acetyldihydrolipoyl]-L-lysyl-[protein] + CoA</text>
        <dbReference type="Rhea" id="RHEA:17017"/>
        <dbReference type="Rhea" id="RHEA-COMP:10475"/>
        <dbReference type="Rhea" id="RHEA-COMP:10478"/>
        <dbReference type="ChEBI" id="CHEBI:57287"/>
        <dbReference type="ChEBI" id="CHEBI:57288"/>
        <dbReference type="ChEBI" id="CHEBI:83100"/>
        <dbReference type="ChEBI" id="CHEBI:83111"/>
        <dbReference type="EC" id="2.3.1.12"/>
    </reaction>
</comment>
<dbReference type="InterPro" id="IPR001078">
    <property type="entry name" value="2-oxoacid_DH_actylTfrase"/>
</dbReference>
<protein>
    <recommendedName>
        <fullName evidence="6">Acetyltransferase component of pyruvate dehydrogenase complex</fullName>
        <ecNumber evidence="6">2.3.1.12</ecNumber>
    </recommendedName>
</protein>
<dbReference type="STRING" id="10195.A0A3M7Q7S0"/>
<dbReference type="InterPro" id="IPR036625">
    <property type="entry name" value="E3-bd_dom_sf"/>
</dbReference>
<dbReference type="PROSITE" id="PS51826">
    <property type="entry name" value="PSBD"/>
    <property type="match status" value="1"/>
</dbReference>
<dbReference type="EC" id="2.3.1.12" evidence="6"/>
<proteinExistence type="inferred from homology"/>
<dbReference type="PANTHER" id="PTHR23151:SF90">
    <property type="entry name" value="DIHYDROLIPOYLLYSINE-RESIDUE ACETYLTRANSFERASE COMPONENT OF PYRUVATE DEHYDROGENASE COMPLEX, MITOCHONDRIAL-RELATED"/>
    <property type="match status" value="1"/>
</dbReference>
<dbReference type="Pfam" id="PF02817">
    <property type="entry name" value="E3_binding"/>
    <property type="match status" value="1"/>
</dbReference>
<dbReference type="Pfam" id="PF00364">
    <property type="entry name" value="Biotin_lipoyl"/>
    <property type="match status" value="1"/>
</dbReference>
<dbReference type="NCBIfam" id="TIGR01349">
    <property type="entry name" value="PDHac_trf_mito"/>
    <property type="match status" value="1"/>
</dbReference>
<dbReference type="GO" id="GO:0004742">
    <property type="term" value="F:dihydrolipoyllysine-residue acetyltransferase activity"/>
    <property type="evidence" value="ECO:0007669"/>
    <property type="project" value="UniProtKB-UniRule"/>
</dbReference>
<feature type="domain" description="Peripheral subunit-binding (PSBD)" evidence="9">
    <location>
        <begin position="207"/>
        <end position="244"/>
    </location>
</feature>
<evidence type="ECO:0000256" key="1">
    <source>
        <dbReference type="ARBA" id="ARBA00007317"/>
    </source>
</evidence>
<dbReference type="GO" id="GO:0005739">
    <property type="term" value="C:mitochondrion"/>
    <property type="evidence" value="ECO:0007669"/>
    <property type="project" value="UniProtKB-SubCell"/>
</dbReference>
<dbReference type="GO" id="GO:0006086">
    <property type="term" value="P:pyruvate decarboxylation to acetyl-CoA"/>
    <property type="evidence" value="ECO:0007669"/>
    <property type="project" value="InterPro"/>
</dbReference>
<evidence type="ECO:0000259" key="9">
    <source>
        <dbReference type="PROSITE" id="PS51826"/>
    </source>
</evidence>
<evidence type="ECO:0000256" key="6">
    <source>
        <dbReference type="RuleBase" id="RU361137"/>
    </source>
</evidence>
<keyword evidence="10" id="KW-0670">Pyruvate</keyword>
<dbReference type="SUPFAM" id="SSF52777">
    <property type="entry name" value="CoA-dependent acyltransferases"/>
    <property type="match status" value="1"/>
</dbReference>
<comment type="cofactor">
    <cofactor evidence="6">
        <name>(R)-lipoate</name>
        <dbReference type="ChEBI" id="CHEBI:83088"/>
    </cofactor>
    <text evidence="6">Binds 1 lipoyl cofactor covalently.</text>
</comment>
<sequence>MQRAMVSTSSKRLTSLLSLMPQRSYSMSRLVRLTPTVAKPSSPKLTILNNFNINRRFLASFPEHTKIVLPALSPTMEQGTLAKWAKKEGDHVMEGDLIAEIETDKATMGLEATDEGYIAKILVPEKSKDLPLRTLLCIMVTDQSQISAFADYKPEDESAAPPQPQAEQPKAEPPKPVQTQIQTPPPPPPPSPAAQAQPSTQSTGRVFATPLARKLAGERNIDLSLVTGSGPDGQVRAEDVQRYVVDTPKAVAARPAAELTYQDLDINNYRAVTAKRLTQSKQTVPHYYLTIDVDLENVLKVRKDLNEQLAAESIKISINDFVVKASALACRKVPEANSAWMDTFIRKYNNVDINVAVATPNGLITPIVFNADQKGLSSINFDVTSLAKKAKENKLQPHEFMGGTFTISNLGMFGIKSFSAVINPPQSCILAVGGADRRIVPDDKNGHRVATFMSVTLSADHRVVDGAVGAKWLEHFKKYMENPASMLL</sequence>
<dbReference type="OrthoDB" id="537444at2759"/>
<dbReference type="SUPFAM" id="SSF47005">
    <property type="entry name" value="Peripheral subunit-binding domain of 2-oxo acid dehydrogenase complex"/>
    <property type="match status" value="1"/>
</dbReference>
<gene>
    <name evidence="10" type="ORF">BpHYR1_025268</name>
</gene>
<dbReference type="SUPFAM" id="SSF51230">
    <property type="entry name" value="Single hybrid motif"/>
    <property type="match status" value="1"/>
</dbReference>
<dbReference type="InterPro" id="IPR000089">
    <property type="entry name" value="Biotin_lipoyl"/>
</dbReference>
<reference evidence="10 11" key="1">
    <citation type="journal article" date="2018" name="Sci. Rep.">
        <title>Genomic signatures of local adaptation to the degree of environmental predictability in rotifers.</title>
        <authorList>
            <person name="Franch-Gras L."/>
            <person name="Hahn C."/>
            <person name="Garcia-Roger E.M."/>
            <person name="Carmona M.J."/>
            <person name="Serra M."/>
            <person name="Gomez A."/>
        </authorList>
    </citation>
    <scope>NUCLEOTIDE SEQUENCE [LARGE SCALE GENOMIC DNA]</scope>
    <source>
        <strain evidence="10">HYR1</strain>
    </source>
</reference>
<dbReference type="InterPro" id="IPR045257">
    <property type="entry name" value="E2/Pdx1"/>
</dbReference>
<keyword evidence="3 6" id="KW-0450">Lipoyl</keyword>
<keyword evidence="11" id="KW-1185">Reference proteome</keyword>